<evidence type="ECO:0000256" key="9">
    <source>
        <dbReference type="ARBA" id="ARBA00022801"/>
    </source>
</evidence>
<evidence type="ECO:0000256" key="3">
    <source>
        <dbReference type="ARBA" id="ARBA00022679"/>
    </source>
</evidence>
<dbReference type="GO" id="GO:0015074">
    <property type="term" value="P:DNA integration"/>
    <property type="evidence" value="ECO:0007669"/>
    <property type="project" value="UniProtKB-KW"/>
</dbReference>
<dbReference type="Gene3D" id="3.30.420.10">
    <property type="entry name" value="Ribonuclease H-like superfamily/Ribonuclease H"/>
    <property type="match status" value="1"/>
</dbReference>
<feature type="region of interest" description="Disordered" evidence="17">
    <location>
        <begin position="1"/>
        <end position="22"/>
    </location>
</feature>
<dbReference type="Pfam" id="PF17921">
    <property type="entry name" value="Integrase_H2C2"/>
    <property type="match status" value="1"/>
</dbReference>
<evidence type="ECO:0000256" key="2">
    <source>
        <dbReference type="ARBA" id="ARBA00022670"/>
    </source>
</evidence>
<dbReference type="PROSITE" id="PS50994">
    <property type="entry name" value="INTEGRASE"/>
    <property type="match status" value="1"/>
</dbReference>
<dbReference type="InterPro" id="IPR056924">
    <property type="entry name" value="SH3_Tf2-1"/>
</dbReference>
<dbReference type="FunFam" id="3.10.20.370:FF:000001">
    <property type="entry name" value="Retrovirus-related Pol polyprotein from transposon 17.6-like protein"/>
    <property type="match status" value="1"/>
</dbReference>
<feature type="compositionally biased region" description="Basic residues" evidence="17">
    <location>
        <begin position="1"/>
        <end position="11"/>
    </location>
</feature>
<dbReference type="InterPro" id="IPR012337">
    <property type="entry name" value="RNaseH-like_sf"/>
</dbReference>
<dbReference type="Gene3D" id="3.30.70.270">
    <property type="match status" value="2"/>
</dbReference>
<keyword evidence="14" id="KW-0238">DNA-binding</keyword>
<evidence type="ECO:0000256" key="5">
    <source>
        <dbReference type="ARBA" id="ARBA00022722"/>
    </source>
</evidence>
<feature type="domain" description="Integrase catalytic" evidence="20">
    <location>
        <begin position="1195"/>
        <end position="1361"/>
    </location>
</feature>
<evidence type="ECO:0000256" key="1">
    <source>
        <dbReference type="ARBA" id="ARBA00012493"/>
    </source>
</evidence>
<evidence type="ECO:0000256" key="14">
    <source>
        <dbReference type="ARBA" id="ARBA00023125"/>
    </source>
</evidence>
<dbReference type="CDD" id="cd01647">
    <property type="entry name" value="RT_LTR"/>
    <property type="match status" value="1"/>
</dbReference>
<dbReference type="Proteomes" id="UP000215914">
    <property type="component" value="Unassembled WGS sequence"/>
</dbReference>
<keyword evidence="2" id="KW-0645">Protease</keyword>
<reference evidence="21" key="2">
    <citation type="submission" date="2020-06" db="EMBL/GenBank/DDBJ databases">
        <title>Helianthus annuus Genome sequencing and assembly Release 2.</title>
        <authorList>
            <person name="Gouzy J."/>
            <person name="Langlade N."/>
            <person name="Munos S."/>
        </authorList>
    </citation>
    <scope>NUCLEOTIDE SEQUENCE</scope>
    <source>
        <tissue evidence="21">Leaves</tissue>
    </source>
</reference>
<dbReference type="GO" id="GO:0003964">
    <property type="term" value="F:RNA-directed DNA polymerase activity"/>
    <property type="evidence" value="ECO:0007669"/>
    <property type="project" value="UniProtKB-KW"/>
</dbReference>
<evidence type="ECO:0000256" key="15">
    <source>
        <dbReference type="ARBA" id="ARBA00023172"/>
    </source>
</evidence>
<keyword evidence="4 21" id="KW-0548">Nucleotidyltransferase</keyword>
<dbReference type="CDD" id="cd09274">
    <property type="entry name" value="RNase_HI_RT_Ty3"/>
    <property type="match status" value="1"/>
</dbReference>
<dbReference type="Pfam" id="PF00078">
    <property type="entry name" value="RVT_1"/>
    <property type="match status" value="1"/>
</dbReference>
<dbReference type="Gene3D" id="3.10.10.10">
    <property type="entry name" value="HIV Type 1 Reverse Transcriptase, subunit A, domain 1"/>
    <property type="match status" value="1"/>
</dbReference>
<dbReference type="InterPro" id="IPR021109">
    <property type="entry name" value="Peptidase_aspartic_dom_sf"/>
</dbReference>
<dbReference type="InterPro" id="IPR043502">
    <property type="entry name" value="DNA/RNA_pol_sf"/>
</dbReference>
<dbReference type="FunFam" id="3.10.10.10:FF:000007">
    <property type="entry name" value="Retrovirus-related Pol polyprotein from transposon 17.6-like Protein"/>
    <property type="match status" value="1"/>
</dbReference>
<dbReference type="CDD" id="cd00303">
    <property type="entry name" value="retropepsin_like"/>
    <property type="match status" value="1"/>
</dbReference>
<dbReference type="EC" id="2.7.7.49" evidence="1"/>
<proteinExistence type="predicted"/>
<name>A0A9K3E1D3_HELAN</name>
<dbReference type="InterPro" id="IPR041588">
    <property type="entry name" value="Integrase_H2C2"/>
</dbReference>
<feature type="compositionally biased region" description="Basic and acidic residues" evidence="17">
    <location>
        <begin position="286"/>
        <end position="296"/>
    </location>
</feature>
<evidence type="ECO:0000256" key="4">
    <source>
        <dbReference type="ARBA" id="ARBA00022695"/>
    </source>
</evidence>
<evidence type="ECO:0000259" key="20">
    <source>
        <dbReference type="PROSITE" id="PS50994"/>
    </source>
</evidence>
<keyword evidence="16" id="KW-0863">Zinc-finger</keyword>
<dbReference type="InterPro" id="IPR001878">
    <property type="entry name" value="Znf_CCHC"/>
</dbReference>
<dbReference type="Gramene" id="mRNA:HanXRQr2_Chr15g0691831">
    <property type="protein sequence ID" value="CDS:HanXRQr2_Chr15g0691831.1"/>
    <property type="gene ID" value="HanXRQr2_Chr15g0691831"/>
</dbReference>
<accession>A0A9K3E1D3</accession>
<dbReference type="SUPFAM" id="SSF57756">
    <property type="entry name" value="Retrovirus zinc finger-like domains"/>
    <property type="match status" value="1"/>
</dbReference>
<dbReference type="GO" id="GO:0008270">
    <property type="term" value="F:zinc ion binding"/>
    <property type="evidence" value="ECO:0007669"/>
    <property type="project" value="UniProtKB-KW"/>
</dbReference>
<evidence type="ECO:0000256" key="10">
    <source>
        <dbReference type="ARBA" id="ARBA00022842"/>
    </source>
</evidence>
<dbReference type="Pfam" id="PF17917">
    <property type="entry name" value="RT_RNaseH"/>
    <property type="match status" value="1"/>
</dbReference>
<feature type="compositionally biased region" description="Polar residues" evidence="17">
    <location>
        <begin position="297"/>
        <end position="332"/>
    </location>
</feature>
<dbReference type="InterPro" id="IPR036875">
    <property type="entry name" value="Znf_CCHC_sf"/>
</dbReference>
<evidence type="ECO:0000313" key="22">
    <source>
        <dbReference type="Proteomes" id="UP000215914"/>
    </source>
</evidence>
<protein>
    <recommendedName>
        <fullName evidence="1">RNA-directed DNA polymerase</fullName>
        <ecNumber evidence="1">2.7.7.49</ecNumber>
    </recommendedName>
</protein>
<evidence type="ECO:0000256" key="17">
    <source>
        <dbReference type="SAM" id="MobiDB-lite"/>
    </source>
</evidence>
<dbReference type="InterPro" id="IPR043128">
    <property type="entry name" value="Rev_trsase/Diguanyl_cyclase"/>
</dbReference>
<dbReference type="InterPro" id="IPR005162">
    <property type="entry name" value="Retrotrans_gag_dom"/>
</dbReference>
<dbReference type="Gene3D" id="2.40.70.10">
    <property type="entry name" value="Acid Proteases"/>
    <property type="match status" value="1"/>
</dbReference>
<keyword evidence="13" id="KW-0239">DNA-directed DNA polymerase</keyword>
<keyword evidence="5" id="KW-0540">Nuclease</keyword>
<dbReference type="GO" id="GO:0004190">
    <property type="term" value="F:aspartic-type endopeptidase activity"/>
    <property type="evidence" value="ECO:0007669"/>
    <property type="project" value="UniProtKB-KW"/>
</dbReference>
<dbReference type="FunFam" id="3.30.70.270:FF:000026">
    <property type="entry name" value="Transposon Ty3-G Gag-Pol polyprotein"/>
    <property type="match status" value="1"/>
</dbReference>
<feature type="compositionally biased region" description="Low complexity" evidence="17">
    <location>
        <begin position="271"/>
        <end position="285"/>
    </location>
</feature>
<reference evidence="21" key="1">
    <citation type="journal article" date="2017" name="Nature">
        <title>The sunflower genome provides insights into oil metabolism, flowering and Asterid evolution.</title>
        <authorList>
            <person name="Badouin H."/>
            <person name="Gouzy J."/>
            <person name="Grassa C.J."/>
            <person name="Murat F."/>
            <person name="Staton S.E."/>
            <person name="Cottret L."/>
            <person name="Lelandais-Briere C."/>
            <person name="Owens G.L."/>
            <person name="Carrere S."/>
            <person name="Mayjonade B."/>
            <person name="Legrand L."/>
            <person name="Gill N."/>
            <person name="Kane N.C."/>
            <person name="Bowers J.E."/>
            <person name="Hubner S."/>
            <person name="Bellec A."/>
            <person name="Berard A."/>
            <person name="Berges H."/>
            <person name="Blanchet N."/>
            <person name="Boniface M.C."/>
            <person name="Brunel D."/>
            <person name="Catrice O."/>
            <person name="Chaidir N."/>
            <person name="Claudel C."/>
            <person name="Donnadieu C."/>
            <person name="Faraut T."/>
            <person name="Fievet G."/>
            <person name="Helmstetter N."/>
            <person name="King M."/>
            <person name="Knapp S.J."/>
            <person name="Lai Z."/>
            <person name="Le Paslier M.C."/>
            <person name="Lippi Y."/>
            <person name="Lorenzon L."/>
            <person name="Mandel J.R."/>
            <person name="Marage G."/>
            <person name="Marchand G."/>
            <person name="Marquand E."/>
            <person name="Bret-Mestries E."/>
            <person name="Morien E."/>
            <person name="Nambeesan S."/>
            <person name="Nguyen T."/>
            <person name="Pegot-Espagnet P."/>
            <person name="Pouilly N."/>
            <person name="Raftis F."/>
            <person name="Sallet E."/>
            <person name="Schiex T."/>
            <person name="Thomas J."/>
            <person name="Vandecasteele C."/>
            <person name="Vares D."/>
            <person name="Vear F."/>
            <person name="Vautrin S."/>
            <person name="Crespi M."/>
            <person name="Mangin B."/>
            <person name="Burke J.M."/>
            <person name="Salse J."/>
            <person name="Munos S."/>
            <person name="Vincourt P."/>
            <person name="Rieseberg L.H."/>
            <person name="Langlade N.B."/>
        </authorList>
    </citation>
    <scope>NUCLEOTIDE SEQUENCE</scope>
    <source>
        <tissue evidence="21">Leaves</tissue>
    </source>
</reference>
<organism evidence="21 22">
    <name type="scientific">Helianthus annuus</name>
    <name type="common">Common sunflower</name>
    <dbReference type="NCBI Taxonomy" id="4232"/>
    <lineage>
        <taxon>Eukaryota</taxon>
        <taxon>Viridiplantae</taxon>
        <taxon>Streptophyta</taxon>
        <taxon>Embryophyta</taxon>
        <taxon>Tracheophyta</taxon>
        <taxon>Spermatophyta</taxon>
        <taxon>Magnoliopsida</taxon>
        <taxon>eudicotyledons</taxon>
        <taxon>Gunneridae</taxon>
        <taxon>Pentapetalae</taxon>
        <taxon>asterids</taxon>
        <taxon>campanulids</taxon>
        <taxon>Asterales</taxon>
        <taxon>Asteraceae</taxon>
        <taxon>Asteroideae</taxon>
        <taxon>Heliantheae alliance</taxon>
        <taxon>Heliantheae</taxon>
        <taxon>Helianthus</taxon>
    </lineage>
</organism>
<gene>
    <name evidence="21" type="ORF">HanXRQr2_Chr15g0691831</name>
</gene>
<dbReference type="InterPro" id="IPR001584">
    <property type="entry name" value="Integrase_cat-core"/>
</dbReference>
<evidence type="ECO:0000256" key="8">
    <source>
        <dbReference type="ARBA" id="ARBA00022759"/>
    </source>
</evidence>
<dbReference type="GO" id="GO:0004519">
    <property type="term" value="F:endonuclease activity"/>
    <property type="evidence" value="ECO:0007669"/>
    <property type="project" value="UniProtKB-KW"/>
</dbReference>
<dbReference type="InterPro" id="IPR050951">
    <property type="entry name" value="Retrovirus_Pol_polyprotein"/>
</dbReference>
<evidence type="ECO:0000256" key="16">
    <source>
        <dbReference type="PROSITE-ProRule" id="PRU00047"/>
    </source>
</evidence>
<dbReference type="PANTHER" id="PTHR37984">
    <property type="entry name" value="PROTEIN CBG26694"/>
    <property type="match status" value="1"/>
</dbReference>
<dbReference type="SUPFAM" id="SSF56672">
    <property type="entry name" value="DNA/RNA polymerases"/>
    <property type="match status" value="1"/>
</dbReference>
<dbReference type="Pfam" id="PF03732">
    <property type="entry name" value="Retrotrans_gag"/>
    <property type="match status" value="1"/>
</dbReference>
<dbReference type="InterPro" id="IPR001969">
    <property type="entry name" value="Aspartic_peptidase_AS"/>
</dbReference>
<evidence type="ECO:0000256" key="11">
    <source>
        <dbReference type="ARBA" id="ARBA00022908"/>
    </source>
</evidence>
<keyword evidence="7" id="KW-0064">Aspartyl protease</keyword>
<dbReference type="PROSITE" id="PS50158">
    <property type="entry name" value="ZF_CCHC"/>
    <property type="match status" value="2"/>
</dbReference>
<keyword evidence="8" id="KW-0255">Endonuclease</keyword>
<dbReference type="SUPFAM" id="SSF53098">
    <property type="entry name" value="Ribonuclease H-like"/>
    <property type="match status" value="1"/>
</dbReference>
<dbReference type="Pfam" id="PF24626">
    <property type="entry name" value="SH3_Tf2-1"/>
    <property type="match status" value="1"/>
</dbReference>
<comment type="caution">
    <text evidence="21">The sequence shown here is derived from an EMBL/GenBank/DDBJ whole genome shotgun (WGS) entry which is preliminary data.</text>
</comment>
<keyword evidence="15" id="KW-0233">DNA recombination</keyword>
<dbReference type="EMBL" id="MNCJ02000330">
    <property type="protein sequence ID" value="KAF5764419.1"/>
    <property type="molecule type" value="Genomic_DNA"/>
</dbReference>
<keyword evidence="10" id="KW-0460">Magnesium</keyword>
<evidence type="ECO:0000256" key="12">
    <source>
        <dbReference type="ARBA" id="ARBA00022918"/>
    </source>
</evidence>
<feature type="region of interest" description="Disordered" evidence="17">
    <location>
        <begin position="262"/>
        <end position="332"/>
    </location>
</feature>
<keyword evidence="12" id="KW-0695">RNA-directed DNA polymerase</keyword>
<dbReference type="Pfam" id="PF08284">
    <property type="entry name" value="RVP_2"/>
    <property type="match status" value="1"/>
</dbReference>
<evidence type="ECO:0000313" key="21">
    <source>
        <dbReference type="EMBL" id="KAF5764419.1"/>
    </source>
</evidence>
<dbReference type="SUPFAM" id="SSF50630">
    <property type="entry name" value="Acid proteases"/>
    <property type="match status" value="1"/>
</dbReference>
<dbReference type="GO" id="GO:0006310">
    <property type="term" value="P:DNA recombination"/>
    <property type="evidence" value="ECO:0007669"/>
    <property type="project" value="UniProtKB-KW"/>
</dbReference>
<dbReference type="SMART" id="SM00343">
    <property type="entry name" value="ZnF_C2HC"/>
    <property type="match status" value="2"/>
</dbReference>
<dbReference type="GO" id="GO:0006508">
    <property type="term" value="P:proteolysis"/>
    <property type="evidence" value="ECO:0007669"/>
    <property type="project" value="UniProtKB-KW"/>
</dbReference>
<dbReference type="Gene3D" id="4.10.60.10">
    <property type="entry name" value="Zinc finger, CCHC-type"/>
    <property type="match status" value="1"/>
</dbReference>
<dbReference type="PROSITE" id="PS00141">
    <property type="entry name" value="ASP_PROTEASE"/>
    <property type="match status" value="1"/>
</dbReference>
<sequence length="1589" mass="179724">MNGRGGGRRGGRNGGRGGGRGEIHMTQAELEALLNAQVAAALAAYQAGMTCTRHSFPLNSKLESYLLVYFLSLIGQPAPQNQPHPPVCTFKTFMDCKPQTFSGTEGAVGLIRWFEKAESVFAICNCPAGDRVKFAAGTLQDGALTWWNAQVQLLGIEAANATTWDDFKELMREEYCPRDEIAKLENEYYHLTMVGSEIEAYVKRSYELADLCPNLSRPMPRRIELFIKGLPPRVKGLVTAANLNNLTQIVRLAHKIVDQEVESDSLPPRISSTTTAATTSTTSAADGKRKWNDTDKGSNSAQPQKKTDTGSTRSSSQTASVNQNASNKSGQGSYAGKLPLCSKCNYHHKGQCARVCHRCNRPGHMARDCRATFPAQQQPSQQMGKQQSQQNQGTQRGCYQCGADGHFKRDCPQLKQNTGGGNGNNNAGNNAGNVARGRGFVLGAGEARNDGNVVTGTFSVNGVIASILFDSGADWSYVSLEFSSQLGLSPTLLVMKHIVEIANGKTIEATHVLLGCKIDLLGQVFDIDLIPITLGSFDVIVGMDWLSKYQAEILCKEKIIRVPLPSGEFLSVQGHRSGTPVSIVSAIKAQKYLRKGYPAIFALVTDSQSDERKIEDIPVVREYPDVFPEELPGLPPHRQVEFQIDLAPAAAPVARAPYRLAPGELQELSNQLQELLDRGFIRPSSSPWGAPVLFVKKKDGSFRMCVDYRELNKGTIKNRYPLPRIDDLFDQLQGSSFYSKIDLRSGYHQVRVREEDVPKTAFRTRYGHYEFLVMPFGLTNAPAVFMDLMNRVCKPYLDDFVIVFIDDILIYSKSKEDHERHLRLILELLRREQLYAKFSKCDFWIREVHFLGHIVNELGIHVDPAKIDAIRNWAAPKNPSEVRQFLGLAGYYRRFIQNFSKIAQPLTSLTQKKVVYSWGAKQEDAFQLLKQKLCSAPILSLPDGTEDFVVYCDASIQGLGCVLMQREKVIAYASRQLKVHEKNYTTHDLELGAVVFALKIWRHYLYGTKCTIYTDHKSLQHIFDQKELNMRQRRWVELFNDYECAIKYHPGKANVVADALSRKEPKPKRIRALQLTIHSDLPARIRSAQIEALKEENIEAEGLRGLHKKKFEQRSDGIYYFMARIWVPLFGDLRELVMDEAHKSRYSIHPGSDKMYQDLKVLYWWPNMKALIATYVSKCLTCARVKAEYQKPSGLLQQPEITMWKWEQIAMDFVTGLPRTQAGNDTIWVIVDRLTKSAHFLAIKETDKYSQLAAVYLKEVVSRHGVPTSIISDRDPRFTSELWQAMHKSFGSRLDMSTAYHPQTDGQSERTIQTLEDMLRACVIDFGKGWEKHLPLVEFSYNNSYHTSIKAAPFEALYGRKCRSPLCWAEVGDSQITGPEIVLETSDKIVKIRERMAAARDRQKAYADKRAKEVVFEVNDRVMLKVSPWKGVVRFGKRGKLNPRYVGPFKVLERIGKVAYRLELPTELGNVHDVFHVSQLKKCYADDPLTVPFQELKIDDKLQFVEEPIEIMDREVKVREHSRIPIVRVRWNSRRGPEFTWEREDQMKLKYPHLFPKDKTESSKTGESRGEIPLQVGDDVTFEQSPQQS</sequence>
<keyword evidence="16" id="KW-0862">Zinc</keyword>
<evidence type="ECO:0000256" key="13">
    <source>
        <dbReference type="ARBA" id="ARBA00022932"/>
    </source>
</evidence>
<keyword evidence="22" id="KW-1185">Reference proteome</keyword>
<dbReference type="Gene3D" id="1.10.340.70">
    <property type="match status" value="1"/>
</dbReference>
<dbReference type="InterPro" id="IPR000477">
    <property type="entry name" value="RT_dom"/>
</dbReference>
<dbReference type="Pfam" id="PF00098">
    <property type="entry name" value="zf-CCHC"/>
    <property type="match status" value="2"/>
</dbReference>
<dbReference type="InterPro" id="IPR041373">
    <property type="entry name" value="RT_RNaseH"/>
</dbReference>
<dbReference type="GO" id="GO:0003677">
    <property type="term" value="F:DNA binding"/>
    <property type="evidence" value="ECO:0007669"/>
    <property type="project" value="UniProtKB-KW"/>
</dbReference>
<keyword evidence="9 21" id="KW-0378">Hydrolase</keyword>
<feature type="domain" description="CCHC-type" evidence="18">
    <location>
        <begin position="356"/>
        <end position="370"/>
    </location>
</feature>
<feature type="region of interest" description="Disordered" evidence="17">
    <location>
        <begin position="1552"/>
        <end position="1589"/>
    </location>
</feature>
<keyword evidence="6" id="KW-0479">Metal-binding</keyword>
<dbReference type="GO" id="GO:0003887">
    <property type="term" value="F:DNA-directed DNA polymerase activity"/>
    <property type="evidence" value="ECO:0007669"/>
    <property type="project" value="UniProtKB-KW"/>
</dbReference>
<dbReference type="InterPro" id="IPR036397">
    <property type="entry name" value="RNaseH_sf"/>
</dbReference>
<evidence type="ECO:0000259" key="19">
    <source>
        <dbReference type="PROSITE" id="PS50878"/>
    </source>
</evidence>
<evidence type="ECO:0000256" key="6">
    <source>
        <dbReference type="ARBA" id="ARBA00022723"/>
    </source>
</evidence>
<evidence type="ECO:0000256" key="7">
    <source>
        <dbReference type="ARBA" id="ARBA00022750"/>
    </source>
</evidence>
<dbReference type="PANTHER" id="PTHR37984:SF5">
    <property type="entry name" value="PROTEIN NYNRIN-LIKE"/>
    <property type="match status" value="1"/>
</dbReference>
<evidence type="ECO:0000259" key="18">
    <source>
        <dbReference type="PROSITE" id="PS50158"/>
    </source>
</evidence>
<dbReference type="PROSITE" id="PS50878">
    <property type="entry name" value="RT_POL"/>
    <property type="match status" value="1"/>
</dbReference>
<feature type="compositionally biased region" description="Basic and acidic residues" evidence="17">
    <location>
        <begin position="1555"/>
        <end position="1570"/>
    </location>
</feature>
<feature type="domain" description="Reverse transcriptase" evidence="19">
    <location>
        <begin position="676"/>
        <end position="855"/>
    </location>
</feature>
<feature type="domain" description="CCHC-type" evidence="18">
    <location>
        <begin position="398"/>
        <end position="413"/>
    </location>
</feature>
<keyword evidence="11" id="KW-0229">DNA integration</keyword>
<keyword evidence="3 21" id="KW-0808">Transferase</keyword>